<evidence type="ECO:0000256" key="1">
    <source>
        <dbReference type="SAM" id="MobiDB-lite"/>
    </source>
</evidence>
<evidence type="ECO:0000313" key="3">
    <source>
        <dbReference type="Proteomes" id="UP000030711"/>
    </source>
</evidence>
<proteinExistence type="predicted"/>
<reference evidence="2 3" key="1">
    <citation type="journal article" date="2014" name="Nature">
        <title>The genome of Eucalyptus grandis.</title>
        <authorList>
            <person name="Myburg A.A."/>
            <person name="Grattapaglia D."/>
            <person name="Tuskan G.A."/>
            <person name="Hellsten U."/>
            <person name="Hayes R.D."/>
            <person name="Grimwood J."/>
            <person name="Jenkins J."/>
            <person name="Lindquist E."/>
            <person name="Tice H."/>
            <person name="Bauer D."/>
            <person name="Goodstein D.M."/>
            <person name="Dubchak I."/>
            <person name="Poliakov A."/>
            <person name="Mizrachi E."/>
            <person name="Kullan A.R."/>
            <person name="Hussey S.G."/>
            <person name="Pinard D."/>
            <person name="van der Merwe K."/>
            <person name="Singh P."/>
            <person name="van Jaarsveld I."/>
            <person name="Silva-Junior O.B."/>
            <person name="Togawa R.C."/>
            <person name="Pappas M.R."/>
            <person name="Faria D.A."/>
            <person name="Sansaloni C.P."/>
            <person name="Petroli C.D."/>
            <person name="Yang X."/>
            <person name="Ranjan P."/>
            <person name="Tschaplinski T.J."/>
            <person name="Ye C.Y."/>
            <person name="Li T."/>
            <person name="Sterck L."/>
            <person name="Vanneste K."/>
            <person name="Murat F."/>
            <person name="Soler M."/>
            <person name="Clemente H.S."/>
            <person name="Saidi N."/>
            <person name="Cassan-Wang H."/>
            <person name="Dunand C."/>
            <person name="Hefer C.A."/>
            <person name="Bornberg-Bauer E."/>
            <person name="Kersting A.R."/>
            <person name="Vining K."/>
            <person name="Amarasinghe V."/>
            <person name="Ranik M."/>
            <person name="Naithani S."/>
            <person name="Elser J."/>
            <person name="Boyd A.E."/>
            <person name="Liston A."/>
            <person name="Spatafora J.W."/>
            <person name="Dharmwardhana P."/>
            <person name="Raja R."/>
            <person name="Sullivan C."/>
            <person name="Romanel E."/>
            <person name="Alves-Ferreira M."/>
            <person name="Kulheim C."/>
            <person name="Foley W."/>
            <person name="Carocha V."/>
            <person name="Paiva J."/>
            <person name="Kudrna D."/>
            <person name="Brommonschenkel S.H."/>
            <person name="Pasquali G."/>
            <person name="Byrne M."/>
            <person name="Rigault P."/>
            <person name="Tibbits J."/>
            <person name="Spokevicius A."/>
            <person name="Jones R.C."/>
            <person name="Steane D.A."/>
            <person name="Vaillancourt R.E."/>
            <person name="Potts B.M."/>
            <person name="Joubert F."/>
            <person name="Barry K."/>
            <person name="Pappas G.J."/>
            <person name="Strauss S.H."/>
            <person name="Jaiswal P."/>
            <person name="Grima-Pettenati J."/>
            <person name="Salse J."/>
            <person name="Van de Peer Y."/>
            <person name="Rokhsar D.S."/>
            <person name="Schmutz J."/>
        </authorList>
    </citation>
    <scope>NUCLEOTIDE SEQUENCE [LARGE SCALE GENOMIC DNA]</scope>
    <source>
        <strain evidence="3">cv. BRASUZ1</strain>
        <tissue evidence="2">Leaf extractions</tissue>
    </source>
</reference>
<keyword evidence="3" id="KW-1185">Reference proteome</keyword>
<dbReference type="Proteomes" id="UP000030711">
    <property type="component" value="Unassembled WGS sequence"/>
</dbReference>
<dbReference type="EMBL" id="MU850076">
    <property type="protein sequence ID" value="KAK2631343.1"/>
    <property type="molecule type" value="Genomic_DNA"/>
</dbReference>
<name>A0AAD9T943_EUCGR</name>
<accession>A0AAD9T943</accession>
<dbReference type="AlphaFoldDB" id="A0AAD9T943"/>
<comment type="caution">
    <text evidence="2">The sequence shown here is derived from an EMBL/GenBank/DDBJ whole genome shotgun (WGS) entry which is preliminary data.</text>
</comment>
<feature type="compositionally biased region" description="Basic residues" evidence="1">
    <location>
        <begin position="57"/>
        <end position="72"/>
    </location>
</feature>
<feature type="compositionally biased region" description="Basic and acidic residues" evidence="1">
    <location>
        <begin position="1"/>
        <end position="22"/>
    </location>
</feature>
<feature type="region of interest" description="Disordered" evidence="1">
    <location>
        <begin position="1"/>
        <end position="72"/>
    </location>
</feature>
<gene>
    <name evidence="2" type="ORF">EUGRSUZ_L03051</name>
</gene>
<sequence>MEDRRAGIHDQDSTQRPHEQRGDCAAIANKNSPGGLRQSEWPQLFEYSRELGERKKEAKRKRKKRRRSSPKQ</sequence>
<protein>
    <submittedName>
        <fullName evidence="2">Uncharacterized protein</fullName>
    </submittedName>
</protein>
<organism evidence="2 3">
    <name type="scientific">Eucalyptus grandis</name>
    <name type="common">Flooded gum</name>
    <dbReference type="NCBI Taxonomy" id="71139"/>
    <lineage>
        <taxon>Eukaryota</taxon>
        <taxon>Viridiplantae</taxon>
        <taxon>Streptophyta</taxon>
        <taxon>Embryophyta</taxon>
        <taxon>Tracheophyta</taxon>
        <taxon>Spermatophyta</taxon>
        <taxon>Magnoliopsida</taxon>
        <taxon>eudicotyledons</taxon>
        <taxon>Gunneridae</taxon>
        <taxon>Pentapetalae</taxon>
        <taxon>rosids</taxon>
        <taxon>malvids</taxon>
        <taxon>Myrtales</taxon>
        <taxon>Myrtaceae</taxon>
        <taxon>Myrtoideae</taxon>
        <taxon>Eucalypteae</taxon>
        <taxon>Eucalyptus</taxon>
    </lineage>
</organism>
<feature type="compositionally biased region" description="Basic and acidic residues" evidence="1">
    <location>
        <begin position="47"/>
        <end position="56"/>
    </location>
</feature>
<evidence type="ECO:0000313" key="2">
    <source>
        <dbReference type="EMBL" id="KAK2631343.1"/>
    </source>
</evidence>